<dbReference type="InterPro" id="IPR023164">
    <property type="entry name" value="YqgQ-like_sf"/>
</dbReference>
<reference evidence="1 2" key="1">
    <citation type="journal article" date="2015" name="Genome Announc.">
        <title>Expanding the biotechnology potential of lactobacilli through comparative genomics of 213 strains and associated genera.</title>
        <authorList>
            <person name="Sun Z."/>
            <person name="Harris H.M."/>
            <person name="McCann A."/>
            <person name="Guo C."/>
            <person name="Argimon S."/>
            <person name="Zhang W."/>
            <person name="Yang X."/>
            <person name="Jeffery I.B."/>
            <person name="Cooney J.C."/>
            <person name="Kagawa T.F."/>
            <person name="Liu W."/>
            <person name="Song Y."/>
            <person name="Salvetti E."/>
            <person name="Wrobel A."/>
            <person name="Rasinkangas P."/>
            <person name="Parkhill J."/>
            <person name="Rea M.C."/>
            <person name="O'Sullivan O."/>
            <person name="Ritari J."/>
            <person name="Douillard F.P."/>
            <person name="Paul Ross R."/>
            <person name="Yang R."/>
            <person name="Briner A.E."/>
            <person name="Felis G.E."/>
            <person name="de Vos W.M."/>
            <person name="Barrangou R."/>
            <person name="Klaenhammer T.R."/>
            <person name="Caufield P.W."/>
            <person name="Cui Y."/>
            <person name="Zhang H."/>
            <person name="O'Toole P.W."/>
        </authorList>
    </citation>
    <scope>NUCLEOTIDE SEQUENCE [LARGE SCALE GENOMIC DNA]</scope>
    <source>
        <strain evidence="1 2">DSM 20690</strain>
    </source>
</reference>
<dbReference type="InterPro" id="IPR009256">
    <property type="entry name" value="YqgQ-like"/>
</dbReference>
<evidence type="ECO:0000313" key="1">
    <source>
        <dbReference type="EMBL" id="KRN79069.1"/>
    </source>
</evidence>
<keyword evidence="2" id="KW-1185">Reference proteome</keyword>
<gene>
    <name evidence="1" type="ORF">IV52_GL000474</name>
</gene>
<dbReference type="Gene3D" id="1.10.287.760">
    <property type="entry name" value="YqgQ-like"/>
    <property type="match status" value="1"/>
</dbReference>
<dbReference type="PATRIC" id="fig|1122148.6.peg.493"/>
<dbReference type="STRING" id="53444.AYR59_05815"/>
<organism evidence="1 2">
    <name type="scientific">Fructilactobacillus lindneri DSM 20690 = JCM 11027</name>
    <dbReference type="NCBI Taxonomy" id="1122148"/>
    <lineage>
        <taxon>Bacteria</taxon>
        <taxon>Bacillati</taxon>
        <taxon>Bacillota</taxon>
        <taxon>Bacilli</taxon>
        <taxon>Lactobacillales</taxon>
        <taxon>Lactobacillaceae</taxon>
        <taxon>Fructilactobacillus</taxon>
    </lineage>
</organism>
<dbReference type="Proteomes" id="UP000051565">
    <property type="component" value="Unassembled WGS sequence"/>
</dbReference>
<sequence length="84" mass="10123">METLYDVQKLLKKFGIYVYIGKRIWDIEVMALELDHLREAQLVTDKEFLAAKMVLTREHRIEENKLKENNETGGLYYVKKFNWN</sequence>
<dbReference type="EMBL" id="JQBT01000032">
    <property type="protein sequence ID" value="KRN79069.1"/>
    <property type="molecule type" value="Genomic_DNA"/>
</dbReference>
<protein>
    <recommendedName>
        <fullName evidence="3">Cytosolic protein</fullName>
    </recommendedName>
</protein>
<dbReference type="OrthoDB" id="2361671at2"/>
<dbReference type="GeneID" id="61250354"/>
<dbReference type="RefSeq" id="WP_054646231.1">
    <property type="nucleotide sequence ID" value="NZ_FUXS01000001.1"/>
</dbReference>
<name>A0A0R2JYB6_9LACO</name>
<proteinExistence type="predicted"/>
<dbReference type="Pfam" id="PF06014">
    <property type="entry name" value="YqgQ-like"/>
    <property type="match status" value="1"/>
</dbReference>
<dbReference type="SUPFAM" id="SSF158379">
    <property type="entry name" value="YqgQ-like"/>
    <property type="match status" value="1"/>
</dbReference>
<evidence type="ECO:0000313" key="2">
    <source>
        <dbReference type="Proteomes" id="UP000051565"/>
    </source>
</evidence>
<evidence type="ECO:0008006" key="3">
    <source>
        <dbReference type="Google" id="ProtNLM"/>
    </source>
</evidence>
<dbReference type="AlphaFoldDB" id="A0A0R2JYB6"/>
<comment type="caution">
    <text evidence="1">The sequence shown here is derived from an EMBL/GenBank/DDBJ whole genome shotgun (WGS) entry which is preliminary data.</text>
</comment>
<accession>A0A0R2JYB6</accession>